<dbReference type="Proteomes" id="UP001218218">
    <property type="component" value="Unassembled WGS sequence"/>
</dbReference>
<name>A0AAD7F4U7_9AGAR</name>
<evidence type="ECO:0000313" key="2">
    <source>
        <dbReference type="Proteomes" id="UP001218218"/>
    </source>
</evidence>
<dbReference type="EMBL" id="JARIHO010000001">
    <property type="protein sequence ID" value="KAJ7368694.1"/>
    <property type="molecule type" value="Genomic_DNA"/>
</dbReference>
<comment type="caution">
    <text evidence="1">The sequence shown here is derived from an EMBL/GenBank/DDBJ whole genome shotgun (WGS) entry which is preliminary data.</text>
</comment>
<protein>
    <submittedName>
        <fullName evidence="1">Uncharacterized protein</fullName>
    </submittedName>
</protein>
<gene>
    <name evidence="1" type="ORF">DFH08DRAFT_31546</name>
</gene>
<keyword evidence="2" id="KW-1185">Reference proteome</keyword>
<sequence>MAPDQVDAWIISDSSTELYPRTESSSNDPDLIISQNSETVRGQFWKGSIHAGTSETFEKQLHQYADPAVVYEVPFDKYVPDLLAALRVAGTLRLGPDNDRAAKAQCSLLYFVTRNCLPKIEDQLHSISRSFKMTELAGWKSENLKLTVPFKISEDLHTSIIESVPDPFVKLSGAGGYLYSNPQDNNTWAAADAKAWWGQLVEIVLLLEMAVVHTDLDGVVQLSGIAHRMLRATPASL</sequence>
<proteinExistence type="predicted"/>
<reference evidence="1" key="1">
    <citation type="submission" date="2023-03" db="EMBL/GenBank/DDBJ databases">
        <title>Massive genome expansion in bonnet fungi (Mycena s.s.) driven by repeated elements and novel gene families across ecological guilds.</title>
        <authorList>
            <consortium name="Lawrence Berkeley National Laboratory"/>
            <person name="Harder C.B."/>
            <person name="Miyauchi S."/>
            <person name="Viragh M."/>
            <person name="Kuo A."/>
            <person name="Thoen E."/>
            <person name="Andreopoulos B."/>
            <person name="Lu D."/>
            <person name="Skrede I."/>
            <person name="Drula E."/>
            <person name="Henrissat B."/>
            <person name="Morin E."/>
            <person name="Kohler A."/>
            <person name="Barry K."/>
            <person name="LaButti K."/>
            <person name="Morin E."/>
            <person name="Salamov A."/>
            <person name="Lipzen A."/>
            <person name="Mereny Z."/>
            <person name="Hegedus B."/>
            <person name="Baldrian P."/>
            <person name="Stursova M."/>
            <person name="Weitz H."/>
            <person name="Taylor A."/>
            <person name="Grigoriev I.V."/>
            <person name="Nagy L.G."/>
            <person name="Martin F."/>
            <person name="Kauserud H."/>
        </authorList>
    </citation>
    <scope>NUCLEOTIDE SEQUENCE</scope>
    <source>
        <strain evidence="1">CBHHK002</strain>
    </source>
</reference>
<dbReference type="AlphaFoldDB" id="A0AAD7F4U7"/>
<accession>A0AAD7F4U7</accession>
<evidence type="ECO:0000313" key="1">
    <source>
        <dbReference type="EMBL" id="KAJ7368694.1"/>
    </source>
</evidence>
<organism evidence="1 2">
    <name type="scientific">Mycena albidolilacea</name>
    <dbReference type="NCBI Taxonomy" id="1033008"/>
    <lineage>
        <taxon>Eukaryota</taxon>
        <taxon>Fungi</taxon>
        <taxon>Dikarya</taxon>
        <taxon>Basidiomycota</taxon>
        <taxon>Agaricomycotina</taxon>
        <taxon>Agaricomycetes</taxon>
        <taxon>Agaricomycetidae</taxon>
        <taxon>Agaricales</taxon>
        <taxon>Marasmiineae</taxon>
        <taxon>Mycenaceae</taxon>
        <taxon>Mycena</taxon>
    </lineage>
</organism>